<dbReference type="Gene3D" id="3.90.550.10">
    <property type="entry name" value="Spore Coat Polysaccharide Biosynthesis Protein SpsA, Chain A"/>
    <property type="match status" value="1"/>
</dbReference>
<reference evidence="2 3" key="1">
    <citation type="submission" date="2015-05" db="EMBL/GenBank/DDBJ databases">
        <title>Complete genome sequence of a sulfur-oxidizing gammaproteobacterium strain HA5.</title>
        <authorList>
            <person name="Miura A."/>
            <person name="Kojima H."/>
            <person name="Fukui M."/>
        </authorList>
    </citation>
    <scope>NUCLEOTIDE SEQUENCE [LARGE SCALE GENOMIC DNA]</scope>
    <source>
        <strain evidence="2 3">HA5</strain>
    </source>
</reference>
<dbReference type="Pfam" id="PF00535">
    <property type="entry name" value="Glycos_transf_2"/>
    <property type="match status" value="1"/>
</dbReference>
<dbReference type="EMBL" id="AP014879">
    <property type="protein sequence ID" value="BAV33538.1"/>
    <property type="molecule type" value="Genomic_DNA"/>
</dbReference>
<keyword evidence="2" id="KW-0808">Transferase</keyword>
<dbReference type="InterPro" id="IPR001173">
    <property type="entry name" value="Glyco_trans_2-like"/>
</dbReference>
<evidence type="ECO:0000313" key="3">
    <source>
        <dbReference type="Proteomes" id="UP000243180"/>
    </source>
</evidence>
<proteinExistence type="predicted"/>
<dbReference type="FunCoup" id="A0A1B4XFF7">
    <property type="interactions" value="16"/>
</dbReference>
<dbReference type="GO" id="GO:0016740">
    <property type="term" value="F:transferase activity"/>
    <property type="evidence" value="ECO:0007669"/>
    <property type="project" value="UniProtKB-KW"/>
</dbReference>
<dbReference type="InterPro" id="IPR050834">
    <property type="entry name" value="Glycosyltransf_2"/>
</dbReference>
<evidence type="ECO:0000259" key="1">
    <source>
        <dbReference type="Pfam" id="PF00535"/>
    </source>
</evidence>
<dbReference type="RefSeq" id="WP_172425947.1">
    <property type="nucleotide sequence ID" value="NZ_AP014879.1"/>
</dbReference>
<dbReference type="InParanoid" id="A0A1B4XFF7"/>
<protein>
    <submittedName>
        <fullName evidence="2">Glycosyltransferase</fullName>
    </submittedName>
</protein>
<organism evidence="2 3">
    <name type="scientific">Sulfuricaulis limicola</name>
    <dbReference type="NCBI Taxonomy" id="1620215"/>
    <lineage>
        <taxon>Bacteria</taxon>
        <taxon>Pseudomonadati</taxon>
        <taxon>Pseudomonadota</taxon>
        <taxon>Gammaproteobacteria</taxon>
        <taxon>Acidiferrobacterales</taxon>
        <taxon>Acidiferrobacteraceae</taxon>
        <taxon>Sulfuricaulis</taxon>
    </lineage>
</organism>
<dbReference type="InterPro" id="IPR029044">
    <property type="entry name" value="Nucleotide-diphossugar_trans"/>
</dbReference>
<evidence type="ECO:0000313" key="2">
    <source>
        <dbReference type="EMBL" id="BAV33538.1"/>
    </source>
</evidence>
<dbReference type="PANTHER" id="PTHR43685:SF2">
    <property type="entry name" value="GLYCOSYLTRANSFERASE 2-LIKE DOMAIN-CONTAINING PROTEIN"/>
    <property type="match status" value="1"/>
</dbReference>
<feature type="domain" description="Glycosyltransferase 2-like" evidence="1">
    <location>
        <begin position="3"/>
        <end position="90"/>
    </location>
</feature>
<sequence length="265" mass="29691">MVSVIVAVKNASATLQRCIDSVVGQTWPGKELIVCDGASSDGTRAIIERNQANLAYWCSQRDHGIYDAWNKGLSHAHGDWVCFLGADDFFWSPTVLASAMAQAGKVYPHERVIYGRVALLTPDGTFLRYLGKPWGKAKEQLMQINSLPHPGLLCHRSVFQEHGIFDISYRISGDYEFLLRELKSGDAHFMEDVITVGMQTGGISSRTNWIRLALKEIRRAQKKHGFRYPGPLWIAAYLRALVRSAIAGIIGEEKTDKVIDVLRRF</sequence>
<keyword evidence="3" id="KW-1185">Reference proteome</keyword>
<dbReference type="Proteomes" id="UP000243180">
    <property type="component" value="Chromosome"/>
</dbReference>
<gene>
    <name evidence="2" type="ORF">SCL_1225</name>
</gene>
<dbReference type="KEGG" id="slim:SCL_1225"/>
<accession>A0A1B4XFF7</accession>
<dbReference type="SUPFAM" id="SSF53448">
    <property type="entry name" value="Nucleotide-diphospho-sugar transferases"/>
    <property type="match status" value="1"/>
</dbReference>
<dbReference type="AlphaFoldDB" id="A0A1B4XFF7"/>
<name>A0A1B4XFF7_9GAMM</name>
<dbReference type="PANTHER" id="PTHR43685">
    <property type="entry name" value="GLYCOSYLTRANSFERASE"/>
    <property type="match status" value="1"/>
</dbReference>
<dbReference type="CDD" id="cd06433">
    <property type="entry name" value="GT_2_WfgS_like"/>
    <property type="match status" value="1"/>
</dbReference>